<reference evidence="4" key="3">
    <citation type="submission" date="2024-06" db="EMBL/GenBank/DDBJ databases">
        <authorList>
            <person name="Zeng C."/>
        </authorList>
    </citation>
    <scope>NUCLEOTIDE SEQUENCE [LARGE SCALE GENOMIC DNA]</scope>
    <source>
        <strain evidence="4">ZCY20-5</strain>
    </source>
</reference>
<keyword evidence="1" id="KW-0472">Membrane</keyword>
<feature type="transmembrane region" description="Helical" evidence="1">
    <location>
        <begin position="40"/>
        <end position="65"/>
    </location>
</feature>
<evidence type="ECO:0000313" key="4">
    <source>
        <dbReference type="Proteomes" id="UP001300604"/>
    </source>
</evidence>
<dbReference type="AlphaFoldDB" id="A0AA97DAX1"/>
<dbReference type="Proteomes" id="UP001300604">
    <property type="component" value="Chromosome"/>
</dbReference>
<accession>A0AA97DAX1</accession>
<organism evidence="3 4">
    <name type="scientific">Caproicibacterium argilliputei</name>
    <dbReference type="NCBI Taxonomy" id="3030016"/>
    <lineage>
        <taxon>Bacteria</taxon>
        <taxon>Bacillati</taxon>
        <taxon>Bacillota</taxon>
        <taxon>Clostridia</taxon>
        <taxon>Eubacteriales</taxon>
        <taxon>Oscillospiraceae</taxon>
        <taxon>Caproicibacterium</taxon>
    </lineage>
</organism>
<dbReference type="RefSeq" id="WP_275846035.1">
    <property type="nucleotide sequence ID" value="NZ_CP135996.1"/>
</dbReference>
<protein>
    <submittedName>
        <fullName evidence="3">Uncharacterized protein</fullName>
    </submittedName>
</protein>
<keyword evidence="1" id="KW-0812">Transmembrane</keyword>
<evidence type="ECO:0000313" key="3">
    <source>
        <dbReference type="EMBL" id="WOC33551.1"/>
    </source>
</evidence>
<reference evidence="3 4" key="1">
    <citation type="submission" date="2024-06" db="EMBL/GenBank/DDBJ databases">
        <title>Caproicibacterium argilliputei sp. nov, a novel caproic acid producing anaerobic bacterium isolated from pit mud.</title>
        <authorList>
            <person name="Xia S."/>
        </authorList>
    </citation>
    <scope>NUCLEOTIDE SEQUENCE [LARGE SCALE GENOMIC DNA]</scope>
    <source>
        <strain evidence="3 4">ZCY20-5</strain>
    </source>
</reference>
<feature type="signal peptide" evidence="2">
    <location>
        <begin position="1"/>
        <end position="29"/>
    </location>
</feature>
<proteinExistence type="predicted"/>
<gene>
    <name evidence="3" type="ORF">PXC00_06700</name>
</gene>
<sequence>MKKSQIALSALSSSLLLSFSLLPAAGVCAAADAAQQTGSASAGMLGFAIVLLSAALSSAIVFFVIRHSKQGTLPVALGSERSRAAGVIMK</sequence>
<feature type="chain" id="PRO_5041664532" evidence="2">
    <location>
        <begin position="30"/>
        <end position="90"/>
    </location>
</feature>
<dbReference type="KEGG" id="carl:PXC00_06700"/>
<keyword evidence="2" id="KW-0732">Signal</keyword>
<reference evidence="4" key="2">
    <citation type="submission" date="2024-06" db="EMBL/GenBank/DDBJ databases">
        <title>Caproicibacterium argilliputei sp. nov, a novel caproic acid producing anaerobic bacterium isolated from pit mud.</title>
        <authorList>
            <person name="Zeng C."/>
        </authorList>
    </citation>
    <scope>NUCLEOTIDE SEQUENCE [LARGE SCALE GENOMIC DNA]</scope>
    <source>
        <strain evidence="4">ZCY20-5</strain>
    </source>
</reference>
<keyword evidence="1" id="KW-1133">Transmembrane helix</keyword>
<evidence type="ECO:0000256" key="2">
    <source>
        <dbReference type="SAM" id="SignalP"/>
    </source>
</evidence>
<name>A0AA97DAX1_9FIRM</name>
<dbReference type="EMBL" id="CP135996">
    <property type="protein sequence ID" value="WOC33551.1"/>
    <property type="molecule type" value="Genomic_DNA"/>
</dbReference>
<keyword evidence="4" id="KW-1185">Reference proteome</keyword>
<evidence type="ECO:0000256" key="1">
    <source>
        <dbReference type="SAM" id="Phobius"/>
    </source>
</evidence>